<dbReference type="EMBL" id="FOHO01000014">
    <property type="protein sequence ID" value="SET90745.1"/>
    <property type="molecule type" value="Genomic_DNA"/>
</dbReference>
<proteinExistence type="predicted"/>
<name>A0A1I0I2A8_9RHOB</name>
<reference evidence="1 2" key="1">
    <citation type="submission" date="2016-10" db="EMBL/GenBank/DDBJ databases">
        <authorList>
            <person name="de Groot N.N."/>
        </authorList>
    </citation>
    <scope>NUCLEOTIDE SEQUENCE [LARGE SCALE GENOMIC DNA]</scope>
    <source>
        <strain evidence="1 2">DSM 17862</strain>
    </source>
</reference>
<dbReference type="STRING" id="364199.SAMN04489858_1148"/>
<accession>A0A1I0I2A8</accession>
<dbReference type="AlphaFoldDB" id="A0A1I0I2A8"/>
<sequence>MLPVIYRKKFSIAACLECFGIKANNFAIIIENPGIRPRHAGATVWSEDVFPDIVDAFAGANFDRLSEEEKLRQRSKEVYGVLLQNSSASGIHGVNPVG</sequence>
<keyword evidence="2" id="KW-1185">Reference proteome</keyword>
<evidence type="ECO:0000313" key="1">
    <source>
        <dbReference type="EMBL" id="SET90745.1"/>
    </source>
</evidence>
<organism evidence="1 2">
    <name type="scientific">Paracoccus homiensis</name>
    <dbReference type="NCBI Taxonomy" id="364199"/>
    <lineage>
        <taxon>Bacteria</taxon>
        <taxon>Pseudomonadati</taxon>
        <taxon>Pseudomonadota</taxon>
        <taxon>Alphaproteobacteria</taxon>
        <taxon>Rhodobacterales</taxon>
        <taxon>Paracoccaceae</taxon>
        <taxon>Paracoccus</taxon>
    </lineage>
</organism>
<protein>
    <submittedName>
        <fullName evidence="1">Uncharacterized protein</fullName>
    </submittedName>
</protein>
<gene>
    <name evidence="1" type="ORF">SAMN04489858_1148</name>
</gene>
<dbReference type="RefSeq" id="WP_090736874.1">
    <property type="nucleotide sequence ID" value="NZ_FOHO01000014.1"/>
</dbReference>
<evidence type="ECO:0000313" key="2">
    <source>
        <dbReference type="Proteomes" id="UP000199180"/>
    </source>
</evidence>
<dbReference type="Proteomes" id="UP000199180">
    <property type="component" value="Unassembled WGS sequence"/>
</dbReference>